<evidence type="ECO:0000256" key="8">
    <source>
        <dbReference type="ARBA" id="ARBA00034808"/>
    </source>
</evidence>
<evidence type="ECO:0000259" key="12">
    <source>
        <dbReference type="PROSITE" id="PS51194"/>
    </source>
</evidence>
<dbReference type="GO" id="GO:0004386">
    <property type="term" value="F:helicase activity"/>
    <property type="evidence" value="ECO:0007669"/>
    <property type="project" value="UniProtKB-KW"/>
</dbReference>
<keyword evidence="5" id="KW-0067">ATP-binding</keyword>
<dbReference type="PANTHER" id="PTHR11274">
    <property type="entry name" value="RAD25/XP-B DNA REPAIR HELICASE"/>
    <property type="match status" value="1"/>
</dbReference>
<keyword evidence="2" id="KW-0547">Nucleotide-binding</keyword>
<evidence type="ECO:0000256" key="7">
    <source>
        <dbReference type="ARBA" id="ARBA00034617"/>
    </source>
</evidence>
<evidence type="ECO:0000313" key="14">
    <source>
        <dbReference type="Proteomes" id="UP000435177"/>
    </source>
</evidence>
<sequence length="637" mass="70871">MEQKPCIVQRDRTVLLETAHPSFQKARAELAQYADLVKSPAAYHTYRITPLSLWNAAAAGLTADHICISLRSLSRWELPAALEEDIRRLVARYGQLTLKMHPERDGRLLLQSRSASVLAELKGYPSLASSGLVILNELEAEAPSRLRGLLKQELTRLGYPVLDHVGYQDGQFLPLDWRDGDRSTSGQREPERQEPLSEQTGTPRAISAAASAQSSGQKGRSAEQEGAERVDGILAGSVAAPKGSFRLRDYQRAAVDAFKESGGEGGSGVLVLPCGAGKTIIGLAAMRELQCETLILTSNATSVTQWISELLDKTTLLPEQIGEYTGEHKAVRPVTVATYQILTHRHRKEEEQFHMKLFNERRWGLIIYDEVHLLPAPVFRATADIQATRRLGLTATLVREDGREADVFSLIGPKRYEMPWKALEEQGWIAAVRCIEVKVPLPGPIKERCRYSGKREQYRLAAENPAKLELIKALVRRHPGAQILIIGQYLNQLTAIAEQLQVPLISGQMPQQRRHELYASFRRGETPVLVVSKVANFAVDLPDASVAIEVSGTFGSRQEEAQRLGRILRPKSGENRAYFYTLVSSDSREEMFAMRRQLFLVEQGYVYEAMSIPLAEEQGRKPGQIGAAAEREVSGQR</sequence>
<dbReference type="SUPFAM" id="SSF52540">
    <property type="entry name" value="P-loop containing nucleoside triphosphate hydrolases"/>
    <property type="match status" value="1"/>
</dbReference>
<reference evidence="13 14" key="1">
    <citation type="submission" date="2019-11" db="EMBL/GenBank/DDBJ databases">
        <title>Draft genome sequences of five Paenibacillus species of dairy origin.</title>
        <authorList>
            <person name="Olajide A.M."/>
            <person name="Chen S."/>
            <person name="Lapointe G."/>
        </authorList>
    </citation>
    <scope>NUCLEOTIDE SEQUENCE [LARGE SCALE GENOMIC DNA]</scope>
    <source>
        <strain evidence="13 14">3CS1</strain>
    </source>
</reference>
<evidence type="ECO:0000256" key="3">
    <source>
        <dbReference type="ARBA" id="ARBA00022801"/>
    </source>
</evidence>
<protein>
    <recommendedName>
        <fullName evidence="8">DNA 3'-5' helicase</fullName>
        <ecNumber evidence="8">5.6.2.4</ecNumber>
    </recommendedName>
</protein>
<dbReference type="InterPro" id="IPR027417">
    <property type="entry name" value="P-loop_NTPase"/>
</dbReference>
<gene>
    <name evidence="13" type="ORF">GNP94_02020</name>
</gene>
<feature type="region of interest" description="Disordered" evidence="10">
    <location>
        <begin position="176"/>
        <end position="228"/>
    </location>
</feature>
<evidence type="ECO:0000256" key="2">
    <source>
        <dbReference type="ARBA" id="ARBA00022741"/>
    </source>
</evidence>
<dbReference type="NCBIfam" id="NF045503">
    <property type="entry name" value="repair_heli_XPB"/>
    <property type="match status" value="1"/>
</dbReference>
<dbReference type="CDD" id="cd18789">
    <property type="entry name" value="SF2_C_XPB"/>
    <property type="match status" value="1"/>
</dbReference>
<dbReference type="EC" id="5.6.2.4" evidence="8"/>
<dbReference type="Pfam" id="PF16203">
    <property type="entry name" value="ERCC3_RAD25_C"/>
    <property type="match status" value="1"/>
</dbReference>
<dbReference type="PANTHER" id="PTHR11274:SF0">
    <property type="entry name" value="GENERAL TRANSCRIPTION AND DNA REPAIR FACTOR IIH HELICASE SUBUNIT XPB"/>
    <property type="match status" value="1"/>
</dbReference>
<dbReference type="Pfam" id="PF04851">
    <property type="entry name" value="ResIII"/>
    <property type="match status" value="1"/>
</dbReference>
<dbReference type="EMBL" id="WOAA01000001">
    <property type="protein sequence ID" value="MUG64776.1"/>
    <property type="molecule type" value="Genomic_DNA"/>
</dbReference>
<dbReference type="PROSITE" id="PS51192">
    <property type="entry name" value="HELICASE_ATP_BIND_1"/>
    <property type="match status" value="1"/>
</dbReference>
<evidence type="ECO:0000256" key="1">
    <source>
        <dbReference type="ARBA" id="ARBA00006637"/>
    </source>
</evidence>
<evidence type="ECO:0000256" key="4">
    <source>
        <dbReference type="ARBA" id="ARBA00022806"/>
    </source>
</evidence>
<evidence type="ECO:0000259" key="11">
    <source>
        <dbReference type="PROSITE" id="PS51192"/>
    </source>
</evidence>
<keyword evidence="4 13" id="KW-0347">Helicase</keyword>
<comment type="caution">
    <text evidence="13">The sequence shown here is derived from an EMBL/GenBank/DDBJ whole genome shotgun (WGS) entry which is preliminary data.</text>
</comment>
<dbReference type="InterPro" id="IPR006935">
    <property type="entry name" value="Helicase/UvrB_N"/>
</dbReference>
<name>A0ABW9T0I8_9BACL</name>
<organism evidence="13 14">
    <name type="scientific">Paenibacillus campinasensis</name>
    <dbReference type="NCBI Taxonomy" id="66347"/>
    <lineage>
        <taxon>Bacteria</taxon>
        <taxon>Bacillati</taxon>
        <taxon>Bacillota</taxon>
        <taxon>Bacilli</taxon>
        <taxon>Bacillales</taxon>
        <taxon>Paenibacillaceae</taxon>
        <taxon>Paenibacillus</taxon>
    </lineage>
</organism>
<dbReference type="InterPro" id="IPR014001">
    <property type="entry name" value="Helicase_ATP-bd"/>
</dbReference>
<feature type="compositionally biased region" description="Low complexity" evidence="10">
    <location>
        <begin position="204"/>
        <end position="219"/>
    </location>
</feature>
<keyword evidence="3" id="KW-0378">Hydrolase</keyword>
<dbReference type="InterPro" id="IPR032438">
    <property type="entry name" value="ERCC3_RAD25_C"/>
</dbReference>
<comment type="catalytic activity">
    <reaction evidence="9">
        <text>ATP + H2O = ADP + phosphate + H(+)</text>
        <dbReference type="Rhea" id="RHEA:13065"/>
        <dbReference type="ChEBI" id="CHEBI:15377"/>
        <dbReference type="ChEBI" id="CHEBI:15378"/>
        <dbReference type="ChEBI" id="CHEBI:30616"/>
        <dbReference type="ChEBI" id="CHEBI:43474"/>
        <dbReference type="ChEBI" id="CHEBI:456216"/>
        <dbReference type="EC" id="5.6.2.4"/>
    </reaction>
</comment>
<dbReference type="SMART" id="SM00487">
    <property type="entry name" value="DEXDc"/>
    <property type="match status" value="1"/>
</dbReference>
<evidence type="ECO:0000256" key="9">
    <source>
        <dbReference type="ARBA" id="ARBA00048988"/>
    </source>
</evidence>
<comment type="similarity">
    <text evidence="1">Belongs to the helicase family. RAD25/XPB subfamily.</text>
</comment>
<evidence type="ECO:0000313" key="13">
    <source>
        <dbReference type="EMBL" id="MUG64776.1"/>
    </source>
</evidence>
<evidence type="ECO:0000256" key="5">
    <source>
        <dbReference type="ARBA" id="ARBA00022840"/>
    </source>
</evidence>
<accession>A0ABW9T0I8</accession>
<proteinExistence type="inferred from homology"/>
<feature type="domain" description="Helicase ATP-binding" evidence="11">
    <location>
        <begin position="259"/>
        <end position="415"/>
    </location>
</feature>
<dbReference type="InterPro" id="IPR032830">
    <property type="entry name" value="XPB/Ssl2_N"/>
</dbReference>
<dbReference type="RefSeq" id="WP_330163914.1">
    <property type="nucleotide sequence ID" value="NZ_WOAA01000001.1"/>
</dbReference>
<dbReference type="InterPro" id="IPR001650">
    <property type="entry name" value="Helicase_C-like"/>
</dbReference>
<comment type="catalytic activity">
    <reaction evidence="7">
        <text>Couples ATP hydrolysis with the unwinding of duplex DNA by translocating in the 3'-5' direction.</text>
        <dbReference type="EC" id="5.6.2.4"/>
    </reaction>
</comment>
<dbReference type="Proteomes" id="UP000435177">
    <property type="component" value="Unassembled WGS sequence"/>
</dbReference>
<dbReference type="PRINTS" id="PR00851">
    <property type="entry name" value="XRODRMPGMNTB"/>
</dbReference>
<dbReference type="Pfam" id="PF13625">
    <property type="entry name" value="Helicase_C_3"/>
    <property type="match status" value="1"/>
</dbReference>
<dbReference type="PROSITE" id="PS51194">
    <property type="entry name" value="HELICASE_CTER"/>
    <property type="match status" value="1"/>
</dbReference>
<evidence type="ECO:0000256" key="10">
    <source>
        <dbReference type="SAM" id="MobiDB-lite"/>
    </source>
</evidence>
<feature type="domain" description="Helicase C-terminal" evidence="12">
    <location>
        <begin position="466"/>
        <end position="618"/>
    </location>
</feature>
<dbReference type="SMART" id="SM00490">
    <property type="entry name" value="HELICc"/>
    <property type="match status" value="1"/>
</dbReference>
<feature type="compositionally biased region" description="Basic and acidic residues" evidence="10">
    <location>
        <begin position="176"/>
        <end position="195"/>
    </location>
</feature>
<keyword evidence="14" id="KW-1185">Reference proteome</keyword>
<dbReference type="InterPro" id="IPR050615">
    <property type="entry name" value="ATP-dep_DNA_Helicase"/>
</dbReference>
<dbReference type="Gene3D" id="3.40.50.300">
    <property type="entry name" value="P-loop containing nucleotide triphosphate hydrolases"/>
    <property type="match status" value="2"/>
</dbReference>
<evidence type="ECO:0000256" key="6">
    <source>
        <dbReference type="ARBA" id="ARBA00023235"/>
    </source>
</evidence>
<keyword evidence="6" id="KW-0413">Isomerase</keyword>